<dbReference type="RefSeq" id="WP_273633212.1">
    <property type="nucleotide sequence ID" value="NZ_CP117167.1"/>
</dbReference>
<evidence type="ECO:0000313" key="2">
    <source>
        <dbReference type="Proteomes" id="UP001216139"/>
    </source>
</evidence>
<sequence>MFTVEYFPKRKNGEKVVEMGKLLLARRGVANAVKYCARDAIAREIAEHIKRKGTLRAIASRA</sequence>
<accession>A0ABY7TE30</accession>
<keyword evidence="2" id="KW-1185">Reference proteome</keyword>
<protein>
    <recommendedName>
        <fullName evidence="3">Transposase</fullName>
    </recommendedName>
</protein>
<name>A0ABY7TE30_9SPHI</name>
<proteinExistence type="predicted"/>
<dbReference type="Proteomes" id="UP001216139">
    <property type="component" value="Chromosome"/>
</dbReference>
<organism evidence="1 2">
    <name type="scientific">Mucilaginibacter jinjuensis</name>
    <dbReference type="NCBI Taxonomy" id="1176721"/>
    <lineage>
        <taxon>Bacteria</taxon>
        <taxon>Pseudomonadati</taxon>
        <taxon>Bacteroidota</taxon>
        <taxon>Sphingobacteriia</taxon>
        <taxon>Sphingobacteriales</taxon>
        <taxon>Sphingobacteriaceae</taxon>
        <taxon>Mucilaginibacter</taxon>
    </lineage>
</organism>
<evidence type="ECO:0008006" key="3">
    <source>
        <dbReference type="Google" id="ProtNLM"/>
    </source>
</evidence>
<evidence type="ECO:0000313" key="1">
    <source>
        <dbReference type="EMBL" id="WCT14716.1"/>
    </source>
</evidence>
<reference evidence="1 2" key="1">
    <citation type="submission" date="2023-02" db="EMBL/GenBank/DDBJ databases">
        <title>Genome sequence of Mucilaginibacter jinjuensis strain KACC 16571.</title>
        <authorList>
            <person name="Kim S."/>
            <person name="Heo J."/>
            <person name="Kwon S.-W."/>
        </authorList>
    </citation>
    <scope>NUCLEOTIDE SEQUENCE [LARGE SCALE GENOMIC DNA]</scope>
    <source>
        <strain evidence="1 2">KACC 16571</strain>
    </source>
</reference>
<gene>
    <name evidence="1" type="ORF">PQO05_12295</name>
</gene>
<dbReference type="EMBL" id="CP117167">
    <property type="protein sequence ID" value="WCT14716.1"/>
    <property type="molecule type" value="Genomic_DNA"/>
</dbReference>